<dbReference type="PANTHER" id="PTHR31836:SF21">
    <property type="entry name" value="EXPANSIN-LIKE PROTEIN 7"/>
    <property type="match status" value="1"/>
</dbReference>
<comment type="caution">
    <text evidence="3">The sequence shown here is derived from an EMBL/GenBank/DDBJ whole genome shotgun (WGS) entry which is preliminary data.</text>
</comment>
<dbReference type="Gene3D" id="2.60.40.760">
    <property type="entry name" value="Expansin, cellulose-binding-like domain"/>
    <property type="match status" value="1"/>
</dbReference>
<keyword evidence="1" id="KW-0732">Signal</keyword>
<evidence type="ECO:0000256" key="1">
    <source>
        <dbReference type="ARBA" id="ARBA00022729"/>
    </source>
</evidence>
<feature type="compositionally biased region" description="Low complexity" evidence="2">
    <location>
        <begin position="310"/>
        <end position="355"/>
    </location>
</feature>
<dbReference type="Gene3D" id="2.40.40.10">
    <property type="entry name" value="RlpA-like domain"/>
    <property type="match status" value="1"/>
</dbReference>
<accession>A0A367FCW7</accession>
<sequence length="434" mass="44073">MNADRRQIRRPSPRRARPGPRPGEAAGGHPAVVRRLAWAVSATAALALVAFGAQTGRNAACASSLTRPAPAGGGECSLRGAVRDDLVVAVSAEEYRGAVACGAYLDVTGPRGVVRVQVVGECAACAPGEVDLSRRAFTRIAYPGRRVVPVGYHTVRNPAMTLPVAFRVRPGSSARRLAIQVVDHGNPLMRLEVLRDGRWQGLSRDDGNYWVAEHGAGQGPFVVRITDVYGQRLTAGGIRLDEPGLQRTTRRLYAPAQASPAPPARTATGREAPAPAPVPRPAPSTPPGPSAPATPPAPSPPAVPSPPFASPGGAPDGGPARPPSSGARPPASAGTASAKAARPARTGGEAAGRAGSPARSHSPGAREGHDGKRVEGRWSGDGNARGWGYGGGWQESGGSGPAGDAPGGRPDGAAPGLSGPAPLTALPSTPPFFC</sequence>
<dbReference type="InterPro" id="IPR036749">
    <property type="entry name" value="Expansin_CBD_sf"/>
</dbReference>
<feature type="region of interest" description="Disordered" evidence="2">
    <location>
        <begin position="1"/>
        <end position="28"/>
    </location>
</feature>
<feature type="compositionally biased region" description="Gly residues" evidence="2">
    <location>
        <begin position="383"/>
        <end position="410"/>
    </location>
</feature>
<dbReference type="SUPFAM" id="SSF49590">
    <property type="entry name" value="PHL pollen allergen"/>
    <property type="match status" value="1"/>
</dbReference>
<organism evidence="3 4">
    <name type="scientific">Sphaerisporangium album</name>
    <dbReference type="NCBI Taxonomy" id="509200"/>
    <lineage>
        <taxon>Bacteria</taxon>
        <taxon>Bacillati</taxon>
        <taxon>Actinomycetota</taxon>
        <taxon>Actinomycetes</taxon>
        <taxon>Streptosporangiales</taxon>
        <taxon>Streptosporangiaceae</taxon>
        <taxon>Sphaerisporangium</taxon>
    </lineage>
</organism>
<dbReference type="RefSeq" id="WP_114031127.1">
    <property type="nucleotide sequence ID" value="NZ_QOIL01000014.1"/>
</dbReference>
<protein>
    <submittedName>
        <fullName evidence="3">Uncharacterized protein</fullName>
    </submittedName>
</protein>
<feature type="compositionally biased region" description="Basic residues" evidence="2">
    <location>
        <begin position="7"/>
        <end position="18"/>
    </location>
</feature>
<dbReference type="OrthoDB" id="5499927at2"/>
<feature type="region of interest" description="Disordered" evidence="2">
    <location>
        <begin position="252"/>
        <end position="434"/>
    </location>
</feature>
<feature type="compositionally biased region" description="Low complexity" evidence="2">
    <location>
        <begin position="254"/>
        <end position="273"/>
    </location>
</feature>
<dbReference type="SUPFAM" id="SSF50685">
    <property type="entry name" value="Barwin-like endoglucanases"/>
    <property type="match status" value="1"/>
</dbReference>
<dbReference type="InterPro" id="IPR049818">
    <property type="entry name" value="Expansin_EXLX1-like"/>
</dbReference>
<feature type="compositionally biased region" description="Basic and acidic residues" evidence="2">
    <location>
        <begin position="364"/>
        <end position="378"/>
    </location>
</feature>
<dbReference type="InterPro" id="IPR051477">
    <property type="entry name" value="Expansin_CellWall"/>
</dbReference>
<proteinExistence type="predicted"/>
<dbReference type="AlphaFoldDB" id="A0A367FCW7"/>
<gene>
    <name evidence="3" type="ORF">DQ384_24080</name>
</gene>
<feature type="compositionally biased region" description="Low complexity" evidence="2">
    <location>
        <begin position="411"/>
        <end position="427"/>
    </location>
</feature>
<evidence type="ECO:0000313" key="3">
    <source>
        <dbReference type="EMBL" id="RCG28216.1"/>
    </source>
</evidence>
<evidence type="ECO:0000256" key="2">
    <source>
        <dbReference type="SAM" id="MobiDB-lite"/>
    </source>
</evidence>
<dbReference type="InterPro" id="IPR036908">
    <property type="entry name" value="RlpA-like_sf"/>
</dbReference>
<reference evidence="3 4" key="1">
    <citation type="submission" date="2018-06" db="EMBL/GenBank/DDBJ databases">
        <title>Sphaerisporangium craniellae sp. nov., isolated from a marine sponge in the South China Sea.</title>
        <authorList>
            <person name="Li L."/>
        </authorList>
    </citation>
    <scope>NUCLEOTIDE SEQUENCE [LARGE SCALE GENOMIC DNA]</scope>
    <source>
        <strain evidence="3 4">CCTCC AA 208026</strain>
    </source>
</reference>
<feature type="compositionally biased region" description="Pro residues" evidence="2">
    <location>
        <begin position="274"/>
        <end position="309"/>
    </location>
</feature>
<dbReference type="NCBIfam" id="NF041144">
    <property type="entry name" value="expansin_EXLX1"/>
    <property type="match status" value="1"/>
</dbReference>
<evidence type="ECO:0000313" key="4">
    <source>
        <dbReference type="Proteomes" id="UP000253094"/>
    </source>
</evidence>
<dbReference type="CDD" id="cd22272">
    <property type="entry name" value="DPBB_EXLX1-like"/>
    <property type="match status" value="1"/>
</dbReference>
<dbReference type="Proteomes" id="UP000253094">
    <property type="component" value="Unassembled WGS sequence"/>
</dbReference>
<dbReference type="PANTHER" id="PTHR31836">
    <property type="match status" value="1"/>
</dbReference>
<dbReference type="EMBL" id="QOIL01000014">
    <property type="protein sequence ID" value="RCG28216.1"/>
    <property type="molecule type" value="Genomic_DNA"/>
</dbReference>
<name>A0A367FCW7_9ACTN</name>
<keyword evidence="4" id="KW-1185">Reference proteome</keyword>